<dbReference type="SMART" id="SM00448">
    <property type="entry name" value="REC"/>
    <property type="match status" value="1"/>
</dbReference>
<name>A0ABU6PTK9_9BACL</name>
<evidence type="ECO:0000256" key="2">
    <source>
        <dbReference type="ARBA" id="ARBA00022490"/>
    </source>
</evidence>
<keyword evidence="6" id="KW-0238">DNA-binding</keyword>
<evidence type="ECO:0000256" key="6">
    <source>
        <dbReference type="ARBA" id="ARBA00023125"/>
    </source>
</evidence>
<dbReference type="Gene3D" id="1.10.10.60">
    <property type="entry name" value="Homeodomain-like"/>
    <property type="match status" value="2"/>
</dbReference>
<feature type="modified residue" description="4-aspartylphosphate" evidence="8">
    <location>
        <position position="55"/>
    </location>
</feature>
<keyword evidence="3 8" id="KW-0597">Phosphoprotein</keyword>
<evidence type="ECO:0000259" key="10">
    <source>
        <dbReference type="PROSITE" id="PS50110"/>
    </source>
</evidence>
<dbReference type="PROSITE" id="PS50110">
    <property type="entry name" value="RESPONSE_REGULATORY"/>
    <property type="match status" value="1"/>
</dbReference>
<sequence>MITALIVDDEMLSIRMMENILDWNSLGIQIVGTAQNGIEALTKFHTLNPNIIITDIQMPDLNGLEFIRKVRESSAQTEFILISAYADFDYVKKAIELGSSNYILKPVDEFELETTLKKITAKISNKKAEEKNAVKNWIGHEKQVLYRYMVNGTNPLAAAKSISNLGIQISSYAIFDFILSDHSINEYTQNNLQLEAQMGFIMERMTSVMNQFGRSLVFDYEDYRWTALLFECEAADLPWCAEKMVAFFSEEIRRDINVCFSHLGRELSELPELYHHLRHLSRFSFFIGDEPVLGYGYNCVEKRFEQMDLLPFSKKLTAALQGGDVEEAGRILDEVLLLSSNADPASLHLFIDFCYNSFCVIREKLISDDKLSEEDHDILNLSYKDISQISTVGEMSQFMNRLLLRFTGDIKAAKPKYSTLVEAGIQYLQGNYDRNLSLEEVCAHLSVSKNYFSYLFKRETGQNLWAYLTDIRLSKSKELLRTTDLKSYEVAYKVGYDNPSYFSKLFKKSTGYTPNEFRGASK</sequence>
<reference evidence="11 12" key="1">
    <citation type="submission" date="2023-03" db="EMBL/GenBank/DDBJ databases">
        <title>Bacillus Genome Sequencing.</title>
        <authorList>
            <person name="Dunlap C."/>
        </authorList>
    </citation>
    <scope>NUCLEOTIDE SEQUENCE [LARGE SCALE GENOMIC DNA]</scope>
    <source>
        <strain evidence="11 12">NRS-52</strain>
    </source>
</reference>
<dbReference type="Proteomes" id="UP001343257">
    <property type="component" value="Unassembled WGS sequence"/>
</dbReference>
<dbReference type="InterPro" id="IPR009057">
    <property type="entry name" value="Homeodomain-like_sf"/>
</dbReference>
<gene>
    <name evidence="11" type="ORF">P9847_09145</name>
</gene>
<dbReference type="Pfam" id="PF12833">
    <property type="entry name" value="HTH_18"/>
    <property type="match status" value="1"/>
</dbReference>
<evidence type="ECO:0000259" key="9">
    <source>
        <dbReference type="PROSITE" id="PS01124"/>
    </source>
</evidence>
<feature type="domain" description="Response regulatory" evidence="10">
    <location>
        <begin position="3"/>
        <end position="120"/>
    </location>
</feature>
<comment type="caution">
    <text evidence="11">The sequence shown here is derived from an EMBL/GenBank/DDBJ whole genome shotgun (WGS) entry which is preliminary data.</text>
</comment>
<dbReference type="SUPFAM" id="SSF46689">
    <property type="entry name" value="Homeodomain-like"/>
    <property type="match status" value="2"/>
</dbReference>
<dbReference type="PANTHER" id="PTHR42713:SF3">
    <property type="entry name" value="TRANSCRIPTIONAL REGULATORY PROTEIN HPTR"/>
    <property type="match status" value="1"/>
</dbReference>
<keyword evidence="2" id="KW-0963">Cytoplasm</keyword>
<dbReference type="SMART" id="SM00342">
    <property type="entry name" value="HTH_ARAC"/>
    <property type="match status" value="1"/>
</dbReference>
<dbReference type="PANTHER" id="PTHR42713">
    <property type="entry name" value="HISTIDINE KINASE-RELATED"/>
    <property type="match status" value="1"/>
</dbReference>
<dbReference type="InterPro" id="IPR051552">
    <property type="entry name" value="HptR"/>
</dbReference>
<keyword evidence="12" id="KW-1185">Reference proteome</keyword>
<proteinExistence type="predicted"/>
<accession>A0ABU6PTK9</accession>
<evidence type="ECO:0000313" key="11">
    <source>
        <dbReference type="EMBL" id="MED5017471.1"/>
    </source>
</evidence>
<dbReference type="PROSITE" id="PS01124">
    <property type="entry name" value="HTH_ARAC_FAMILY_2"/>
    <property type="match status" value="1"/>
</dbReference>
<evidence type="ECO:0000256" key="7">
    <source>
        <dbReference type="ARBA" id="ARBA00023163"/>
    </source>
</evidence>
<keyword evidence="4" id="KW-0902">Two-component regulatory system</keyword>
<dbReference type="InterPro" id="IPR001789">
    <property type="entry name" value="Sig_transdc_resp-reg_receiver"/>
</dbReference>
<dbReference type="InterPro" id="IPR018060">
    <property type="entry name" value="HTH_AraC"/>
</dbReference>
<dbReference type="Pfam" id="PF00072">
    <property type="entry name" value="Response_reg"/>
    <property type="match status" value="1"/>
</dbReference>
<dbReference type="InterPro" id="IPR011006">
    <property type="entry name" value="CheY-like_superfamily"/>
</dbReference>
<dbReference type="EMBL" id="JARTLD010000024">
    <property type="protein sequence ID" value="MED5017471.1"/>
    <property type="molecule type" value="Genomic_DNA"/>
</dbReference>
<feature type="domain" description="HTH araC/xylS-type" evidence="9">
    <location>
        <begin position="422"/>
        <end position="520"/>
    </location>
</feature>
<keyword evidence="7" id="KW-0804">Transcription</keyword>
<dbReference type="SUPFAM" id="SSF52172">
    <property type="entry name" value="CheY-like"/>
    <property type="match status" value="1"/>
</dbReference>
<organism evidence="11 12">
    <name type="scientific">Paenibacillus chibensis</name>
    <dbReference type="NCBI Taxonomy" id="59846"/>
    <lineage>
        <taxon>Bacteria</taxon>
        <taxon>Bacillati</taxon>
        <taxon>Bacillota</taxon>
        <taxon>Bacilli</taxon>
        <taxon>Bacillales</taxon>
        <taxon>Paenibacillaceae</taxon>
        <taxon>Paenibacillus</taxon>
    </lineage>
</organism>
<dbReference type="Gene3D" id="3.40.50.2300">
    <property type="match status" value="1"/>
</dbReference>
<keyword evidence="5" id="KW-0805">Transcription regulation</keyword>
<dbReference type="PRINTS" id="PR00032">
    <property type="entry name" value="HTHARAC"/>
</dbReference>
<evidence type="ECO:0000256" key="3">
    <source>
        <dbReference type="ARBA" id="ARBA00022553"/>
    </source>
</evidence>
<dbReference type="InterPro" id="IPR020449">
    <property type="entry name" value="Tscrpt_reg_AraC-type_HTH"/>
</dbReference>
<protein>
    <submittedName>
        <fullName evidence="11">Response regulator</fullName>
    </submittedName>
</protein>
<dbReference type="CDD" id="cd17536">
    <property type="entry name" value="REC_YesN-like"/>
    <property type="match status" value="1"/>
</dbReference>
<dbReference type="RefSeq" id="WP_328277194.1">
    <property type="nucleotide sequence ID" value="NZ_JARTLD010000024.1"/>
</dbReference>
<evidence type="ECO:0000256" key="5">
    <source>
        <dbReference type="ARBA" id="ARBA00023015"/>
    </source>
</evidence>
<evidence type="ECO:0000256" key="4">
    <source>
        <dbReference type="ARBA" id="ARBA00023012"/>
    </source>
</evidence>
<evidence type="ECO:0000256" key="1">
    <source>
        <dbReference type="ARBA" id="ARBA00004496"/>
    </source>
</evidence>
<evidence type="ECO:0000256" key="8">
    <source>
        <dbReference type="PROSITE-ProRule" id="PRU00169"/>
    </source>
</evidence>
<comment type="subcellular location">
    <subcellularLocation>
        <location evidence="1">Cytoplasm</location>
    </subcellularLocation>
</comment>
<evidence type="ECO:0000313" key="12">
    <source>
        <dbReference type="Proteomes" id="UP001343257"/>
    </source>
</evidence>